<accession>A0ABN1IL57</accession>
<proteinExistence type="predicted"/>
<protein>
    <submittedName>
        <fullName evidence="1">Uncharacterized protein</fullName>
    </submittedName>
</protein>
<comment type="caution">
    <text evidence="1">The sequence shown here is derived from an EMBL/GenBank/DDBJ whole genome shotgun (WGS) entry which is preliminary data.</text>
</comment>
<dbReference type="EMBL" id="BAAAEU010000010">
    <property type="protein sequence ID" value="GAA0716433.1"/>
    <property type="molecule type" value="Genomic_DNA"/>
</dbReference>
<gene>
    <name evidence="1" type="ORF">GCM10009105_22850</name>
</gene>
<reference evidence="1 2" key="1">
    <citation type="journal article" date="2019" name="Int. J. Syst. Evol. Microbiol.">
        <title>The Global Catalogue of Microorganisms (GCM) 10K type strain sequencing project: providing services to taxonomists for standard genome sequencing and annotation.</title>
        <authorList>
            <consortium name="The Broad Institute Genomics Platform"/>
            <consortium name="The Broad Institute Genome Sequencing Center for Infectious Disease"/>
            <person name="Wu L."/>
            <person name="Ma J."/>
        </authorList>
    </citation>
    <scope>NUCLEOTIDE SEQUENCE [LARGE SCALE GENOMIC DNA]</scope>
    <source>
        <strain evidence="1 2">JCM 15421</strain>
    </source>
</reference>
<sequence>MGQVLSVNLHGTGGNHNMLARETNNATYVQDVGVTLGVVHDNLSSRDPLHCFGPRVGDDEITDCDRWLHAPAWYAVSIEAKKYRFVECRIANGYDDDKP</sequence>
<dbReference type="Proteomes" id="UP001501523">
    <property type="component" value="Unassembled WGS sequence"/>
</dbReference>
<organism evidence="1 2">
    <name type="scientific">Dokdonella soli</name>
    <dbReference type="NCBI Taxonomy" id="529810"/>
    <lineage>
        <taxon>Bacteria</taxon>
        <taxon>Pseudomonadati</taxon>
        <taxon>Pseudomonadota</taxon>
        <taxon>Gammaproteobacteria</taxon>
        <taxon>Lysobacterales</taxon>
        <taxon>Rhodanobacteraceae</taxon>
        <taxon>Dokdonella</taxon>
    </lineage>
</organism>
<keyword evidence="2" id="KW-1185">Reference proteome</keyword>
<name>A0ABN1IL57_9GAMM</name>
<evidence type="ECO:0000313" key="2">
    <source>
        <dbReference type="Proteomes" id="UP001501523"/>
    </source>
</evidence>
<evidence type="ECO:0000313" key="1">
    <source>
        <dbReference type="EMBL" id="GAA0716433.1"/>
    </source>
</evidence>